<protein>
    <submittedName>
        <fullName evidence="10">Retrovirus-related Pol polyprotein from transposon TNT 1-94</fullName>
    </submittedName>
</protein>
<keyword evidence="5" id="KW-0460">Magnesium</keyword>
<dbReference type="Gene3D" id="3.30.420.10">
    <property type="entry name" value="Ribonuclease H-like superfamily/Ribonuclease H"/>
    <property type="match status" value="1"/>
</dbReference>
<evidence type="ECO:0000313" key="10">
    <source>
        <dbReference type="EMBL" id="KRX89366.1"/>
    </source>
</evidence>
<reference evidence="10 11" key="1">
    <citation type="submission" date="2015-01" db="EMBL/GenBank/DDBJ databases">
        <title>Evolution of Trichinella species and genotypes.</title>
        <authorList>
            <person name="Korhonen P.K."/>
            <person name="Edoardo P."/>
            <person name="Giuseppe L.R."/>
            <person name="Gasser R.B."/>
        </authorList>
    </citation>
    <scope>NUCLEOTIDE SEQUENCE [LARGE SCALE GENOMIC DNA]</scope>
    <source>
        <strain evidence="10">ISS141</strain>
    </source>
</reference>
<name>A0A0V0XN52_TRIPS</name>
<dbReference type="STRING" id="6337.A0A0V0XN52"/>
<keyword evidence="8" id="KW-0239">DNA-directed DNA polymerase</keyword>
<comment type="caution">
    <text evidence="10">The sequence shown here is derived from an EMBL/GenBank/DDBJ whole genome shotgun (WGS) entry which is preliminary data.</text>
</comment>
<evidence type="ECO:0000256" key="6">
    <source>
        <dbReference type="ARBA" id="ARBA00022908"/>
    </source>
</evidence>
<dbReference type="AlphaFoldDB" id="A0A0V0XN52"/>
<dbReference type="GO" id="GO:0015074">
    <property type="term" value="P:DNA integration"/>
    <property type="evidence" value="ECO:0007669"/>
    <property type="project" value="UniProtKB-KW"/>
</dbReference>
<dbReference type="Proteomes" id="UP000054815">
    <property type="component" value="Unassembled WGS sequence"/>
</dbReference>
<evidence type="ECO:0000256" key="3">
    <source>
        <dbReference type="ARBA" id="ARBA00022759"/>
    </source>
</evidence>
<dbReference type="SUPFAM" id="SSF53098">
    <property type="entry name" value="Ribonuclease H-like"/>
    <property type="match status" value="1"/>
</dbReference>
<dbReference type="InterPro" id="IPR039537">
    <property type="entry name" value="Retrotran_Ty1/copia-like"/>
</dbReference>
<dbReference type="PANTHER" id="PTHR42648:SF11">
    <property type="entry name" value="TRANSPOSON TY4-P GAG-POL POLYPROTEIN"/>
    <property type="match status" value="1"/>
</dbReference>
<evidence type="ECO:0000256" key="4">
    <source>
        <dbReference type="ARBA" id="ARBA00022801"/>
    </source>
</evidence>
<dbReference type="EMBL" id="JYDU01000200">
    <property type="protein sequence ID" value="KRX89366.1"/>
    <property type="molecule type" value="Genomic_DNA"/>
</dbReference>
<dbReference type="GO" id="GO:0003676">
    <property type="term" value="F:nucleic acid binding"/>
    <property type="evidence" value="ECO:0007669"/>
    <property type="project" value="InterPro"/>
</dbReference>
<dbReference type="GO" id="GO:0004519">
    <property type="term" value="F:endonuclease activity"/>
    <property type="evidence" value="ECO:0007669"/>
    <property type="project" value="UniProtKB-KW"/>
</dbReference>
<keyword evidence="7" id="KW-0695">RNA-directed DNA polymerase</keyword>
<keyword evidence="9" id="KW-0233">DNA recombination</keyword>
<evidence type="ECO:0000256" key="9">
    <source>
        <dbReference type="ARBA" id="ARBA00023172"/>
    </source>
</evidence>
<dbReference type="GO" id="GO:0003964">
    <property type="term" value="F:RNA-directed DNA polymerase activity"/>
    <property type="evidence" value="ECO:0007669"/>
    <property type="project" value="UniProtKB-KW"/>
</dbReference>
<evidence type="ECO:0000256" key="1">
    <source>
        <dbReference type="ARBA" id="ARBA00022722"/>
    </source>
</evidence>
<keyword evidence="8" id="KW-0548">Nucleotidyltransferase</keyword>
<dbReference type="GO" id="GO:0046872">
    <property type="term" value="F:metal ion binding"/>
    <property type="evidence" value="ECO:0007669"/>
    <property type="project" value="UniProtKB-KW"/>
</dbReference>
<keyword evidence="1" id="KW-0540">Nuclease</keyword>
<dbReference type="InterPro" id="IPR036397">
    <property type="entry name" value="RNaseH_sf"/>
</dbReference>
<dbReference type="GO" id="GO:0006310">
    <property type="term" value="P:DNA recombination"/>
    <property type="evidence" value="ECO:0007669"/>
    <property type="project" value="UniProtKB-KW"/>
</dbReference>
<dbReference type="InterPro" id="IPR012337">
    <property type="entry name" value="RNaseH-like_sf"/>
</dbReference>
<keyword evidence="2" id="KW-0479">Metal-binding</keyword>
<evidence type="ECO:0000256" key="7">
    <source>
        <dbReference type="ARBA" id="ARBA00022918"/>
    </source>
</evidence>
<keyword evidence="6" id="KW-0229">DNA integration</keyword>
<keyword evidence="3" id="KW-0255">Endonuclease</keyword>
<sequence>MVLASAVGGLPESKHFDSTNYSGRKFAMKNYLVDGSLWHCVENENADHGLNQRALAEINLSIKPCASGNVRKDVTAKQAWRKLRCVYEDNGLLEAIGKPRDNETVGGIILGGLLIEFQPLILCIQGSNQKIMDESCAFVSHSAKKKLKERYSQRCFKCKQIGRILAKCLFATNGDRLIHRFRRHKASDSLRRLDGSVQWLHYIHNAYCQWNSIATKGCDVVKIPLTTEKTMVSHNVRPAPELALNLLSVSQIATQKETLMFDEYGCQIVHIAVEHRRLGHLSRGSVNLLQDGQATGISSDAITKTDCVTCLKGKQCRRATKRSEKVPELHKNEALLMFKDFIANRGKANFKKTFVTIPETPQQNAVAEKMNQTLVEKARTMMIDANLSPDLWAEAVGTANCQRNRCPTRFLRKLTPEEAWSGLRITKEVASKSRRTDLRRWMLPSFFKISGEIYN</sequence>
<gene>
    <name evidence="10" type="ORF">T4E_428</name>
</gene>
<evidence type="ECO:0000256" key="8">
    <source>
        <dbReference type="ARBA" id="ARBA00022932"/>
    </source>
</evidence>
<organism evidence="10 11">
    <name type="scientific">Trichinella pseudospiralis</name>
    <name type="common">Parasitic roundworm</name>
    <dbReference type="NCBI Taxonomy" id="6337"/>
    <lineage>
        <taxon>Eukaryota</taxon>
        <taxon>Metazoa</taxon>
        <taxon>Ecdysozoa</taxon>
        <taxon>Nematoda</taxon>
        <taxon>Enoplea</taxon>
        <taxon>Dorylaimia</taxon>
        <taxon>Trichinellida</taxon>
        <taxon>Trichinellidae</taxon>
        <taxon>Trichinella</taxon>
    </lineage>
</organism>
<keyword evidence="8" id="KW-0808">Transferase</keyword>
<evidence type="ECO:0000256" key="2">
    <source>
        <dbReference type="ARBA" id="ARBA00022723"/>
    </source>
</evidence>
<proteinExistence type="predicted"/>
<evidence type="ECO:0000256" key="5">
    <source>
        <dbReference type="ARBA" id="ARBA00022842"/>
    </source>
</evidence>
<dbReference type="GO" id="GO:0003887">
    <property type="term" value="F:DNA-directed DNA polymerase activity"/>
    <property type="evidence" value="ECO:0007669"/>
    <property type="project" value="UniProtKB-KW"/>
</dbReference>
<dbReference type="PANTHER" id="PTHR42648">
    <property type="entry name" value="TRANSPOSASE, PUTATIVE-RELATED"/>
    <property type="match status" value="1"/>
</dbReference>
<evidence type="ECO:0000313" key="11">
    <source>
        <dbReference type="Proteomes" id="UP000054815"/>
    </source>
</evidence>
<accession>A0A0V0XN52</accession>
<dbReference type="GO" id="GO:0016787">
    <property type="term" value="F:hydrolase activity"/>
    <property type="evidence" value="ECO:0007669"/>
    <property type="project" value="UniProtKB-KW"/>
</dbReference>
<keyword evidence="4" id="KW-0378">Hydrolase</keyword>